<name>A0AAN7WLQ3_9SACH</name>
<organism evidence="8 9">
    <name type="scientific">Arxiozyma heterogenica</name>
    <dbReference type="NCBI Taxonomy" id="278026"/>
    <lineage>
        <taxon>Eukaryota</taxon>
        <taxon>Fungi</taxon>
        <taxon>Dikarya</taxon>
        <taxon>Ascomycota</taxon>
        <taxon>Saccharomycotina</taxon>
        <taxon>Saccharomycetes</taxon>
        <taxon>Saccharomycetales</taxon>
        <taxon>Saccharomycetaceae</taxon>
        <taxon>Arxiozyma</taxon>
    </lineage>
</organism>
<feature type="compositionally biased region" description="Low complexity" evidence="6">
    <location>
        <begin position="928"/>
        <end position="939"/>
    </location>
</feature>
<comment type="caution">
    <text evidence="8">The sequence shown here is derived from an EMBL/GenBank/DDBJ whole genome shotgun (WGS) entry which is preliminary data.</text>
</comment>
<dbReference type="Proteomes" id="UP001306508">
    <property type="component" value="Unassembled WGS sequence"/>
</dbReference>
<proteinExistence type="inferred from homology"/>
<dbReference type="GO" id="GO:0005737">
    <property type="term" value="C:cytoplasm"/>
    <property type="evidence" value="ECO:0007669"/>
    <property type="project" value="TreeGrafter"/>
</dbReference>
<evidence type="ECO:0000259" key="7">
    <source>
        <dbReference type="PROSITE" id="PS50600"/>
    </source>
</evidence>
<feature type="region of interest" description="Disordered" evidence="6">
    <location>
        <begin position="163"/>
        <end position="186"/>
    </location>
</feature>
<dbReference type="Pfam" id="PF02902">
    <property type="entry name" value="Peptidase_C48"/>
    <property type="match status" value="1"/>
</dbReference>
<comment type="similarity">
    <text evidence="1">Belongs to the peptidase C48 family.</text>
</comment>
<feature type="region of interest" description="Disordered" evidence="6">
    <location>
        <begin position="624"/>
        <end position="668"/>
    </location>
</feature>
<evidence type="ECO:0000256" key="1">
    <source>
        <dbReference type="ARBA" id="ARBA00005234"/>
    </source>
</evidence>
<dbReference type="GO" id="GO:0070139">
    <property type="term" value="F:SUMO-specific endopeptidase activity"/>
    <property type="evidence" value="ECO:0007669"/>
    <property type="project" value="TreeGrafter"/>
</dbReference>
<accession>A0AAN7WLQ3</accession>
<dbReference type="EMBL" id="JAWIZZ010000045">
    <property type="protein sequence ID" value="KAK5779830.1"/>
    <property type="molecule type" value="Genomic_DNA"/>
</dbReference>
<evidence type="ECO:0000256" key="6">
    <source>
        <dbReference type="SAM" id="MobiDB-lite"/>
    </source>
</evidence>
<dbReference type="GO" id="GO:0005634">
    <property type="term" value="C:nucleus"/>
    <property type="evidence" value="ECO:0007669"/>
    <property type="project" value="TreeGrafter"/>
</dbReference>
<evidence type="ECO:0000256" key="2">
    <source>
        <dbReference type="ARBA" id="ARBA00022553"/>
    </source>
</evidence>
<dbReference type="AlphaFoldDB" id="A0AAN7WLQ3"/>
<dbReference type="SUPFAM" id="SSF54001">
    <property type="entry name" value="Cysteine proteinases"/>
    <property type="match status" value="1"/>
</dbReference>
<keyword evidence="4" id="KW-0833">Ubl conjugation pathway</keyword>
<evidence type="ECO:0000256" key="4">
    <source>
        <dbReference type="ARBA" id="ARBA00022786"/>
    </source>
</evidence>
<sequence length="1141" mass="130638">MVKRRKIRGELAPMDRITNSNTNTTSNNNDNNNNNSKSDLVVLNGSKVRRTYRKDPKIVRNINNNLVTKEFVFSPESIPKASVPSHNDDANEHNNNGANKKTFSHITPHSGRMVTDKDIEHYSRRLISSSPSSHPIETDTEPQILEVNQINRDKNKELYSFEFANNKSDTSENRPHTSGKGLLHSSPISSGPSSLFMRMVGVLKFINERGSYQSINQVSLKFKVDKNGCFISFQHKEEDLLTRPLSFEKDCHDLYFDSNYSCLGVFLNKSIFIFSETGNGGFKVRTRLILWENNEARTQNGLSKIEKQLSHFNIKCNISVLNKHTEIMDTLKTIHRRISNLGNENMATSAIKTIFNQQSRIKKDSFLNKPFFNSLSAKRKHTSSMYKTSTSSVTKIHIPNHNTEISQTPTAVTSVKHVPASSFYSNISSPTNPYSIDNNKLQLNVRRSTRNLDNLQKCHQVLDLDLEESNVSFEEPEEFKPCLKQMFKDNTCYTVTNQDFKCLYNNDWINDSIIDFFIKFYVEKSIDRKVVKREEVYIMSSFFYTKLISDHNQLYENVKKWVQNSDLLNRKYVVIPLNVSYHWFGCIITNLDIYHDFVLKHNSVKGNYYNNNAVGNNNNTKTPIDCKSIEDNSQNGNDSANVSNKKNMNAGDTSDRITMHSNTENSKESNMLINTQDGSFKDNGGHDDIALSCPVIEILTFDSLRGTHSREVDPIKEFIIAYAKDKYNILIDKDCIKMKTCLVPQQPNMSDCGVHVISTISKFFEDPISTMDVWRNAKSKSKQSNKIVNDYFEKNKRNRERRNLRTVLKQLLAAQIERTGIKSDNDTKSMDDNEDDEDIEIIEDMSKYTNLPDKNKLLKKVKEAEKELQEDKEITKDEKADKEVSVSPCKDKHVSTSRISDGLTSDPPSSPSEEVPKHFKNPLHLESQKSSPSSTPNSSRNIDYTGITIPKEAIVDTDFLESSPTKYHSNHQREKNIRPILSPFFNKIRSSDRNENETNKNDKISLLQESSNTYHTQRYRLLRSPNKYLDDSVNEDTSHSVIVSDADEDVKLVGKDKESSTVVSNDIRRINKRDTAEVISEKMEQELNEKDIYNNFEGKDTLTNNVIKTDESDILKTFSPVILRDGIKSQPVNELISLDDD</sequence>
<dbReference type="Gene3D" id="3.40.395.10">
    <property type="entry name" value="Adenoviral Proteinase, Chain A"/>
    <property type="match status" value="1"/>
</dbReference>
<evidence type="ECO:0000256" key="5">
    <source>
        <dbReference type="ARBA" id="ARBA00022801"/>
    </source>
</evidence>
<feature type="domain" description="Ubiquitin-like protease family profile" evidence="7">
    <location>
        <begin position="493"/>
        <end position="763"/>
    </location>
</feature>
<dbReference type="PANTHER" id="PTHR46896:SF3">
    <property type="entry name" value="FI06413P-RELATED"/>
    <property type="match status" value="1"/>
</dbReference>
<evidence type="ECO:0000256" key="3">
    <source>
        <dbReference type="ARBA" id="ARBA00022670"/>
    </source>
</evidence>
<feature type="region of interest" description="Disordered" evidence="6">
    <location>
        <begin position="924"/>
        <end position="943"/>
    </location>
</feature>
<feature type="compositionally biased region" description="Polar residues" evidence="6">
    <location>
        <begin position="631"/>
        <end position="652"/>
    </location>
</feature>
<feature type="region of interest" description="Disordered" evidence="6">
    <location>
        <begin position="1"/>
        <end position="41"/>
    </location>
</feature>
<feature type="compositionally biased region" description="Low complexity" evidence="6">
    <location>
        <begin position="18"/>
        <end position="36"/>
    </location>
</feature>
<keyword evidence="9" id="KW-1185">Reference proteome</keyword>
<protein>
    <recommendedName>
        <fullName evidence="7">Ubiquitin-like protease family profile domain-containing protein</fullName>
    </recommendedName>
</protein>
<dbReference type="GO" id="GO:0016926">
    <property type="term" value="P:protein desumoylation"/>
    <property type="evidence" value="ECO:0007669"/>
    <property type="project" value="TreeGrafter"/>
</dbReference>
<gene>
    <name evidence="8" type="ORF">RI543_002366</name>
</gene>
<dbReference type="InterPro" id="IPR003653">
    <property type="entry name" value="Peptidase_C48_C"/>
</dbReference>
<keyword evidence="2" id="KW-0597">Phosphoprotein</keyword>
<dbReference type="GO" id="GO:0006508">
    <property type="term" value="P:proteolysis"/>
    <property type="evidence" value="ECO:0007669"/>
    <property type="project" value="UniProtKB-KW"/>
</dbReference>
<keyword evidence="5" id="KW-0378">Hydrolase</keyword>
<dbReference type="PANTHER" id="PTHR46896">
    <property type="entry name" value="SENTRIN-SPECIFIC PROTEASE"/>
    <property type="match status" value="1"/>
</dbReference>
<evidence type="ECO:0000313" key="8">
    <source>
        <dbReference type="EMBL" id="KAK5779830.1"/>
    </source>
</evidence>
<evidence type="ECO:0000313" key="9">
    <source>
        <dbReference type="Proteomes" id="UP001306508"/>
    </source>
</evidence>
<feature type="region of interest" description="Disordered" evidence="6">
    <location>
        <begin position="867"/>
        <end position="918"/>
    </location>
</feature>
<dbReference type="InterPro" id="IPR038765">
    <property type="entry name" value="Papain-like_cys_pep_sf"/>
</dbReference>
<dbReference type="InterPro" id="IPR051947">
    <property type="entry name" value="Sentrin-specific_protease"/>
</dbReference>
<reference evidence="9" key="1">
    <citation type="submission" date="2023-07" db="EMBL/GenBank/DDBJ databases">
        <title>A draft genome of Kazachstania heterogenica Y-27499.</title>
        <authorList>
            <person name="Donic C."/>
            <person name="Kralova J.S."/>
            <person name="Fidel L."/>
            <person name="Ben-Dor S."/>
            <person name="Jung S."/>
        </authorList>
    </citation>
    <scope>NUCLEOTIDE SEQUENCE [LARGE SCALE GENOMIC DNA]</scope>
    <source>
        <strain evidence="9">Y27499</strain>
    </source>
</reference>
<dbReference type="PROSITE" id="PS50600">
    <property type="entry name" value="ULP_PROTEASE"/>
    <property type="match status" value="1"/>
</dbReference>
<feature type="compositionally biased region" description="Polar residues" evidence="6">
    <location>
        <begin position="659"/>
        <end position="668"/>
    </location>
</feature>
<keyword evidence="3" id="KW-0645">Protease</keyword>
<feature type="compositionally biased region" description="Basic and acidic residues" evidence="6">
    <location>
        <begin position="867"/>
        <end position="894"/>
    </location>
</feature>